<evidence type="ECO:0000256" key="1">
    <source>
        <dbReference type="SAM" id="MobiDB-lite"/>
    </source>
</evidence>
<keyword evidence="4" id="KW-1185">Reference proteome</keyword>
<proteinExistence type="predicted"/>
<protein>
    <submittedName>
        <fullName evidence="3">SA1362 family protein</fullName>
    </submittedName>
</protein>
<sequence length="126" mass="14758">MRRPLIKSLLYGVIVLGVVGFLYKLINEPTSMLRTIGFTLMFLLIIYVFFTYILRAGQQGSQNKDYIRAVKQSKSRLRERTQKQADVRSLKKSKRPNKLHTIKKRKETHLTVIEGKKGKKKNRAFF</sequence>
<feature type="compositionally biased region" description="Basic and acidic residues" evidence="1">
    <location>
        <begin position="76"/>
        <end position="89"/>
    </location>
</feature>
<dbReference type="NCBIfam" id="NF041554">
    <property type="entry name" value="SA1362_fam"/>
    <property type="match status" value="1"/>
</dbReference>
<evidence type="ECO:0000313" key="4">
    <source>
        <dbReference type="Proteomes" id="UP001595752"/>
    </source>
</evidence>
<comment type="caution">
    <text evidence="3">The sequence shown here is derived from an EMBL/GenBank/DDBJ whole genome shotgun (WGS) entry which is preliminary data.</text>
</comment>
<accession>A0ABV8AY28</accession>
<keyword evidence="2" id="KW-0472">Membrane</keyword>
<dbReference type="EMBL" id="JBHRZT010000020">
    <property type="protein sequence ID" value="MFC3882881.1"/>
    <property type="molecule type" value="Genomic_DNA"/>
</dbReference>
<dbReference type="Proteomes" id="UP001595752">
    <property type="component" value="Unassembled WGS sequence"/>
</dbReference>
<feature type="transmembrane region" description="Helical" evidence="2">
    <location>
        <begin position="32"/>
        <end position="54"/>
    </location>
</feature>
<evidence type="ECO:0000313" key="3">
    <source>
        <dbReference type="EMBL" id="MFC3882881.1"/>
    </source>
</evidence>
<organism evidence="3 4">
    <name type="scientific">Bacillus songklensis</name>
    <dbReference type="NCBI Taxonomy" id="1069116"/>
    <lineage>
        <taxon>Bacteria</taxon>
        <taxon>Bacillati</taxon>
        <taxon>Bacillota</taxon>
        <taxon>Bacilli</taxon>
        <taxon>Bacillales</taxon>
        <taxon>Bacillaceae</taxon>
        <taxon>Bacillus</taxon>
    </lineage>
</organism>
<name>A0ABV8AY28_9BACI</name>
<reference evidence="4" key="1">
    <citation type="journal article" date="2019" name="Int. J. Syst. Evol. Microbiol.">
        <title>The Global Catalogue of Microorganisms (GCM) 10K type strain sequencing project: providing services to taxonomists for standard genome sequencing and annotation.</title>
        <authorList>
            <consortium name="The Broad Institute Genomics Platform"/>
            <consortium name="The Broad Institute Genome Sequencing Center for Infectious Disease"/>
            <person name="Wu L."/>
            <person name="Ma J."/>
        </authorList>
    </citation>
    <scope>NUCLEOTIDE SEQUENCE [LARGE SCALE GENOMIC DNA]</scope>
    <source>
        <strain evidence="4">CCUG 61889</strain>
    </source>
</reference>
<dbReference type="InterPro" id="IPR048110">
    <property type="entry name" value="SA1362/YqhP-like"/>
</dbReference>
<gene>
    <name evidence="3" type="ORF">ACFOU2_04905</name>
</gene>
<feature type="transmembrane region" description="Helical" evidence="2">
    <location>
        <begin position="9"/>
        <end position="26"/>
    </location>
</feature>
<keyword evidence="2" id="KW-1133">Transmembrane helix</keyword>
<evidence type="ECO:0000256" key="2">
    <source>
        <dbReference type="SAM" id="Phobius"/>
    </source>
</evidence>
<feature type="region of interest" description="Disordered" evidence="1">
    <location>
        <begin position="74"/>
        <end position="96"/>
    </location>
</feature>
<keyword evidence="2" id="KW-0812">Transmembrane</keyword>